<dbReference type="Gene3D" id="3.40.30.10">
    <property type="entry name" value="Glutaredoxin"/>
    <property type="match status" value="1"/>
</dbReference>
<sequence length="228" mass="24524">MTVDVAPGTVVVYTDVVCAWSTVALQRFYAARSRLGLDDRVRVDHRVYLLEDVNRFALPMRMLQAEIPVVGSLEPDLGITPWQGQPSDWPVTALPANEAVHAAKAQSAAAAEQLDMALRLAFFRDSRCISMLHEVVDVAGDCDAVDAGALAAALEDGRARGPMMADYRAHADEVQGSPHFFLADGSDVHNPGIELHWSEAGYPVVDADDPGVYDDLVRRAADAAQGAA</sequence>
<gene>
    <name evidence="2" type="ORF">SAMN04488546_0709</name>
</gene>
<organism evidence="2 3">
    <name type="scientific">Geodermatophilus poikilotrophus</name>
    <dbReference type="NCBI Taxonomy" id="1333667"/>
    <lineage>
        <taxon>Bacteria</taxon>
        <taxon>Bacillati</taxon>
        <taxon>Actinomycetota</taxon>
        <taxon>Actinomycetes</taxon>
        <taxon>Geodermatophilales</taxon>
        <taxon>Geodermatophilaceae</taxon>
        <taxon>Geodermatophilus</taxon>
    </lineage>
</organism>
<evidence type="ECO:0000313" key="2">
    <source>
        <dbReference type="EMBL" id="SES83518.1"/>
    </source>
</evidence>
<dbReference type="OrthoDB" id="155520at2"/>
<keyword evidence="2" id="KW-0413">Isomerase</keyword>
<keyword evidence="3" id="KW-1185">Reference proteome</keyword>
<dbReference type="EMBL" id="FOIE01000001">
    <property type="protein sequence ID" value="SES83518.1"/>
    <property type="molecule type" value="Genomic_DNA"/>
</dbReference>
<dbReference type="RefSeq" id="WP_091439110.1">
    <property type="nucleotide sequence ID" value="NZ_FOIE01000001.1"/>
</dbReference>
<dbReference type="Proteomes" id="UP000198507">
    <property type="component" value="Unassembled WGS sequence"/>
</dbReference>
<accession>A0A1H9ZQM5</accession>
<evidence type="ECO:0000259" key="1">
    <source>
        <dbReference type="Pfam" id="PF01323"/>
    </source>
</evidence>
<dbReference type="Pfam" id="PF01323">
    <property type="entry name" value="DSBA"/>
    <property type="match status" value="1"/>
</dbReference>
<dbReference type="InterPro" id="IPR001853">
    <property type="entry name" value="DSBA-like_thioredoxin_dom"/>
</dbReference>
<proteinExistence type="predicted"/>
<dbReference type="InterPro" id="IPR036249">
    <property type="entry name" value="Thioredoxin-like_sf"/>
</dbReference>
<reference evidence="3" key="1">
    <citation type="submission" date="2016-10" db="EMBL/GenBank/DDBJ databases">
        <authorList>
            <person name="Varghese N."/>
            <person name="Submissions S."/>
        </authorList>
    </citation>
    <scope>NUCLEOTIDE SEQUENCE [LARGE SCALE GENOMIC DNA]</scope>
    <source>
        <strain evidence="3">DSM 44209</strain>
    </source>
</reference>
<dbReference type="GO" id="GO:0016853">
    <property type="term" value="F:isomerase activity"/>
    <property type="evidence" value="ECO:0007669"/>
    <property type="project" value="UniProtKB-KW"/>
</dbReference>
<dbReference type="GO" id="GO:0016491">
    <property type="term" value="F:oxidoreductase activity"/>
    <property type="evidence" value="ECO:0007669"/>
    <property type="project" value="InterPro"/>
</dbReference>
<feature type="domain" description="DSBA-like thioredoxin" evidence="1">
    <location>
        <begin position="9"/>
        <end position="186"/>
    </location>
</feature>
<dbReference type="AlphaFoldDB" id="A0A1H9ZQM5"/>
<name>A0A1H9ZQM5_9ACTN</name>
<evidence type="ECO:0000313" key="3">
    <source>
        <dbReference type="Proteomes" id="UP000198507"/>
    </source>
</evidence>
<protein>
    <submittedName>
        <fullName evidence="2">Predicted dithiol-disulfide isomerase, DsbA family</fullName>
    </submittedName>
</protein>
<dbReference type="SUPFAM" id="SSF52833">
    <property type="entry name" value="Thioredoxin-like"/>
    <property type="match status" value="1"/>
</dbReference>